<organism evidence="11">
    <name type="scientific">freshwater metagenome</name>
    <dbReference type="NCBI Taxonomy" id="449393"/>
    <lineage>
        <taxon>unclassified sequences</taxon>
        <taxon>metagenomes</taxon>
        <taxon>ecological metagenomes</taxon>
    </lineage>
</organism>
<feature type="transmembrane region" description="Helical" evidence="9">
    <location>
        <begin position="262"/>
        <end position="283"/>
    </location>
</feature>
<keyword evidence="3" id="KW-1003">Cell membrane</keyword>
<evidence type="ECO:0000256" key="5">
    <source>
        <dbReference type="ARBA" id="ARBA00022741"/>
    </source>
</evidence>
<feature type="transmembrane region" description="Helical" evidence="9">
    <location>
        <begin position="55"/>
        <end position="76"/>
    </location>
</feature>
<evidence type="ECO:0000256" key="6">
    <source>
        <dbReference type="ARBA" id="ARBA00022840"/>
    </source>
</evidence>
<dbReference type="InterPro" id="IPR027417">
    <property type="entry name" value="P-loop_NTPase"/>
</dbReference>
<evidence type="ECO:0000256" key="1">
    <source>
        <dbReference type="ARBA" id="ARBA00004651"/>
    </source>
</evidence>
<feature type="transmembrane region" description="Helical" evidence="9">
    <location>
        <begin position="112"/>
        <end position="131"/>
    </location>
</feature>
<evidence type="ECO:0000256" key="7">
    <source>
        <dbReference type="ARBA" id="ARBA00022989"/>
    </source>
</evidence>
<feature type="transmembrane region" description="Helical" evidence="9">
    <location>
        <begin position="143"/>
        <end position="162"/>
    </location>
</feature>
<feature type="transmembrane region" description="Helical" evidence="9">
    <location>
        <begin position="189"/>
        <end position="208"/>
    </location>
</feature>
<proteinExistence type="predicted"/>
<feature type="transmembrane region" description="Helical" evidence="9">
    <location>
        <begin position="390"/>
        <end position="408"/>
    </location>
</feature>
<dbReference type="InterPro" id="IPR043428">
    <property type="entry name" value="LivM-like"/>
</dbReference>
<accession>A0A6J6PB68</accession>
<evidence type="ECO:0000256" key="9">
    <source>
        <dbReference type="SAM" id="Phobius"/>
    </source>
</evidence>
<keyword evidence="4 9" id="KW-0812">Transmembrane</keyword>
<evidence type="ECO:0000256" key="2">
    <source>
        <dbReference type="ARBA" id="ARBA00022448"/>
    </source>
</evidence>
<dbReference type="InterPro" id="IPR032823">
    <property type="entry name" value="BCA_ABC_TP_C"/>
</dbReference>
<evidence type="ECO:0000256" key="3">
    <source>
        <dbReference type="ARBA" id="ARBA00022475"/>
    </source>
</evidence>
<keyword evidence="6" id="KW-0067">ATP-binding</keyword>
<evidence type="ECO:0000259" key="10">
    <source>
        <dbReference type="PROSITE" id="PS50893"/>
    </source>
</evidence>
<gene>
    <name evidence="11" type="ORF">UFOPK2579_00672</name>
</gene>
<feature type="transmembrane region" description="Helical" evidence="9">
    <location>
        <begin position="513"/>
        <end position="531"/>
    </location>
</feature>
<feature type="transmembrane region" description="Helical" evidence="9">
    <location>
        <begin position="636"/>
        <end position="657"/>
    </location>
</feature>
<dbReference type="AlphaFoldDB" id="A0A6J6PB68"/>
<dbReference type="EMBL" id="CAEZXR010000057">
    <property type="protein sequence ID" value="CAB4695866.1"/>
    <property type="molecule type" value="Genomic_DNA"/>
</dbReference>
<dbReference type="GO" id="GO:0015658">
    <property type="term" value="F:branched-chain amino acid transmembrane transporter activity"/>
    <property type="evidence" value="ECO:0007669"/>
    <property type="project" value="InterPro"/>
</dbReference>
<name>A0A6J6PB68_9ZZZZ</name>
<feature type="transmembrane region" description="Helical" evidence="9">
    <location>
        <begin position="237"/>
        <end position="256"/>
    </location>
</feature>
<keyword evidence="5" id="KW-0547">Nucleotide-binding</keyword>
<feature type="transmembrane region" description="Helical" evidence="9">
    <location>
        <begin position="440"/>
        <end position="460"/>
    </location>
</feature>
<feature type="transmembrane region" description="Helical" evidence="9">
    <location>
        <begin position="23"/>
        <end position="43"/>
    </location>
</feature>
<evidence type="ECO:0000256" key="4">
    <source>
        <dbReference type="ARBA" id="ARBA00022692"/>
    </source>
</evidence>
<dbReference type="Pfam" id="PF00005">
    <property type="entry name" value="ABC_tran"/>
    <property type="match status" value="1"/>
</dbReference>
<protein>
    <submittedName>
        <fullName evidence="11">Unannotated protein</fullName>
    </submittedName>
</protein>
<dbReference type="InterPro" id="IPR003439">
    <property type="entry name" value="ABC_transporter-like_ATP-bd"/>
</dbReference>
<keyword evidence="2" id="KW-0813">Transport</keyword>
<feature type="transmembrane region" description="Helical" evidence="9">
    <location>
        <begin position="88"/>
        <end position="106"/>
    </location>
</feature>
<dbReference type="PROSITE" id="PS50893">
    <property type="entry name" value="ABC_TRANSPORTER_2"/>
    <property type="match status" value="1"/>
</dbReference>
<feature type="transmembrane region" description="Helical" evidence="9">
    <location>
        <begin position="313"/>
        <end position="330"/>
    </location>
</feature>
<dbReference type="Pfam" id="PF02653">
    <property type="entry name" value="BPD_transp_2"/>
    <property type="match status" value="2"/>
</dbReference>
<feature type="transmembrane region" description="Helical" evidence="9">
    <location>
        <begin position="365"/>
        <end position="384"/>
    </location>
</feature>
<dbReference type="SMART" id="SM00382">
    <property type="entry name" value="AAA"/>
    <property type="match status" value="1"/>
</dbReference>
<dbReference type="PANTHER" id="PTHR45772">
    <property type="entry name" value="CONSERVED COMPONENT OF ABC TRANSPORTER FOR NATURAL AMINO ACIDS-RELATED"/>
    <property type="match status" value="1"/>
</dbReference>
<comment type="subcellular location">
    <subcellularLocation>
        <location evidence="1">Cell membrane</location>
        <topology evidence="1">Multi-pass membrane protein</topology>
    </subcellularLocation>
</comment>
<sequence>MKAAALLEVVDVRRVTPAQWRSAAIWGAALLAAKPLLVVLGAILDLRVETPMPIVLLGVIVGMTYGLLSVGLVLIYRTNKIINFAHGQIGAFGAAVFGLCAVKWHIPYWVAFPIALAVGGLTASATEVAVVRRLRNAPKIMSVVATLGAGQVLLAVGLLINLQSSLGGSYPSPVGLPVFRVGPLLVTEAYSGMLILSPVLVIAIAVFLRTSRYGLAMRAAAANPEAARMAGIYSGRMSGLVWALAGVLTTFSAILTQPTQGFLIGDAFGPGLLLRALVGAVLARMQSLPQAFAAGIALGVGEQVLLWNYPSSGLLQVSMFAIILIALLAQRQRLGRDEDKGAWASVQSMKPVPAALRSIWLVRNLGIITAVLVGTGLMLTPLVIDNSNSVRVITILCFAMVGLSVAVLTGLAGQLTLGQFAIASLGAFISYAVATRTGNYPLAFVYGGVGSGLLAVVLGLPALRLRGMILTVTTLSFALMTPEWLIPRLIGEGVQPGRPILPGGHALDTGREYLWFTVVVFALVCLLAHNVRSSGLGRLMVAVRDNEDNARAFTVRSARVKVQGFFVAGFIAGIGGATYGHALSVVGPSSFPSGSSIDVVVMSVIGGVTTLAGPLLGALLVIGIPTFVPLGSVGLVATYAGQLLILLYLPGGLASLVEGLRDRLVRRIALRKGIDVEAAYAAETADTAALTPRPATLTARRREPVSSAGAGQVLLEARHLSKSFGGVHAVRDVSFSVARGETVGLIGPNGAGKTTTFELLGGFTRHDEGRVLFSGRDVSRTSPEGRAQLGLIRSFQDAALFPTMTVTESVMLGLERTKPTSFWLSMTGYSRPDRAKQAAARELVGYMGLDRYRAKQIRELSTGTRRITELACLIALEPTFLLLDEPSSGIAQRETEALGGVLANLKRELGLTLLVIEHDIPLITSISDRIVAMADGEVIATGTPDQVMADAAVVTAYLGGDVRTIERSDRREPVAVS</sequence>
<reference evidence="11" key="1">
    <citation type="submission" date="2020-05" db="EMBL/GenBank/DDBJ databases">
        <authorList>
            <person name="Chiriac C."/>
            <person name="Salcher M."/>
            <person name="Ghai R."/>
            <person name="Kavagutti S V."/>
        </authorList>
    </citation>
    <scope>NUCLEOTIDE SEQUENCE</scope>
</reference>
<dbReference type="Pfam" id="PF12399">
    <property type="entry name" value="BCA_ABC_TP_C"/>
    <property type="match status" value="1"/>
</dbReference>
<dbReference type="InterPro" id="IPR003593">
    <property type="entry name" value="AAA+_ATPase"/>
</dbReference>
<dbReference type="CDD" id="cd06581">
    <property type="entry name" value="TM_PBP1_LivM_like"/>
    <property type="match status" value="1"/>
</dbReference>
<feature type="transmembrane region" description="Helical" evidence="9">
    <location>
        <begin position="599"/>
        <end position="624"/>
    </location>
</feature>
<feature type="domain" description="ABC transporter" evidence="10">
    <location>
        <begin position="715"/>
        <end position="960"/>
    </location>
</feature>
<evidence type="ECO:0000313" key="11">
    <source>
        <dbReference type="EMBL" id="CAB4695866.1"/>
    </source>
</evidence>
<dbReference type="GO" id="GO:0005524">
    <property type="term" value="F:ATP binding"/>
    <property type="evidence" value="ECO:0007669"/>
    <property type="project" value="UniProtKB-KW"/>
</dbReference>
<dbReference type="GO" id="GO:0016887">
    <property type="term" value="F:ATP hydrolysis activity"/>
    <property type="evidence" value="ECO:0007669"/>
    <property type="project" value="InterPro"/>
</dbReference>
<dbReference type="CDD" id="cd06582">
    <property type="entry name" value="TM_PBP1_LivH_like"/>
    <property type="match status" value="1"/>
</dbReference>
<dbReference type="InterPro" id="IPR051120">
    <property type="entry name" value="ABC_AA/LPS_Transport"/>
</dbReference>
<dbReference type="InterPro" id="IPR001851">
    <property type="entry name" value="ABC_transp_permease"/>
</dbReference>
<dbReference type="SUPFAM" id="SSF52540">
    <property type="entry name" value="P-loop containing nucleoside triphosphate hydrolases"/>
    <property type="match status" value="1"/>
</dbReference>
<feature type="transmembrane region" description="Helical" evidence="9">
    <location>
        <begin position="415"/>
        <end position="434"/>
    </location>
</feature>
<dbReference type="CDD" id="cd03219">
    <property type="entry name" value="ABC_Mj1267_LivG_branched"/>
    <property type="match status" value="1"/>
</dbReference>
<dbReference type="GO" id="GO:0005886">
    <property type="term" value="C:plasma membrane"/>
    <property type="evidence" value="ECO:0007669"/>
    <property type="project" value="UniProtKB-SubCell"/>
</dbReference>
<keyword evidence="7 9" id="KW-1133">Transmembrane helix</keyword>
<dbReference type="Gene3D" id="3.40.50.300">
    <property type="entry name" value="P-loop containing nucleotide triphosphate hydrolases"/>
    <property type="match status" value="1"/>
</dbReference>
<keyword evidence="8 9" id="KW-0472">Membrane</keyword>
<evidence type="ECO:0000256" key="8">
    <source>
        <dbReference type="ARBA" id="ARBA00023136"/>
    </source>
</evidence>